<keyword evidence="1" id="KW-0812">Transmembrane</keyword>
<keyword evidence="3" id="KW-1185">Reference proteome</keyword>
<sequence length="308" mass="34882">MSAYGHQMEREFSGQNLLIRGGSENESQSTLEMGVYMSSFAATVFIGGLVTVGVSVMTLLIALIVMLQDCQSQNAGVVEMQKWAENSEYCRILAFHVELNNLDSSSLPSPCKEMVLQNIRDGHYLRQLNDSLRMVEIHFSNVTPGDDGQDVVLMDVDDLFPSEFFSIDGLSFPRFKRNTSANGMDARHVKQMSVQTLYVKLRDGGWNLILLSRKHERFRNTMVEYLNSVGCNGWSSLIMRVDDEMPLDSQEYISRKKTAIQKQGFRIVGAISSQMDFVAGPIMRGLNFKLPNIMWISKREHHVFTDEV</sequence>
<dbReference type="PANTHER" id="PTHR31284">
    <property type="entry name" value="ACID PHOSPHATASE-LIKE PROTEIN"/>
    <property type="match status" value="1"/>
</dbReference>
<dbReference type="Gene3D" id="3.40.50.1000">
    <property type="entry name" value="HAD superfamily/HAD-like"/>
    <property type="match status" value="1"/>
</dbReference>
<dbReference type="Proteomes" id="UP001161247">
    <property type="component" value="Chromosome 1"/>
</dbReference>
<dbReference type="AlphaFoldDB" id="A0AAV1C9Q0"/>
<dbReference type="PANTHER" id="PTHR31284:SF22">
    <property type="entry name" value="ACID PHOSPHATASE"/>
    <property type="match status" value="1"/>
</dbReference>
<protein>
    <submittedName>
        <fullName evidence="2">OLC1v1026708C1</fullName>
    </submittedName>
</protein>
<gene>
    <name evidence="2" type="ORF">OLC1_LOCUS3516</name>
</gene>
<dbReference type="InterPro" id="IPR023214">
    <property type="entry name" value="HAD_sf"/>
</dbReference>
<accession>A0AAV1C9Q0</accession>
<keyword evidence="1" id="KW-0472">Membrane</keyword>
<evidence type="ECO:0000313" key="3">
    <source>
        <dbReference type="Proteomes" id="UP001161247"/>
    </source>
</evidence>
<name>A0AAV1C9Q0_OLDCO</name>
<organism evidence="2 3">
    <name type="scientific">Oldenlandia corymbosa var. corymbosa</name>
    <dbReference type="NCBI Taxonomy" id="529605"/>
    <lineage>
        <taxon>Eukaryota</taxon>
        <taxon>Viridiplantae</taxon>
        <taxon>Streptophyta</taxon>
        <taxon>Embryophyta</taxon>
        <taxon>Tracheophyta</taxon>
        <taxon>Spermatophyta</taxon>
        <taxon>Magnoliopsida</taxon>
        <taxon>eudicotyledons</taxon>
        <taxon>Gunneridae</taxon>
        <taxon>Pentapetalae</taxon>
        <taxon>asterids</taxon>
        <taxon>lamiids</taxon>
        <taxon>Gentianales</taxon>
        <taxon>Rubiaceae</taxon>
        <taxon>Rubioideae</taxon>
        <taxon>Spermacoceae</taxon>
        <taxon>Hedyotis-Oldenlandia complex</taxon>
        <taxon>Oldenlandia</taxon>
    </lineage>
</organism>
<keyword evidence="1" id="KW-1133">Transmembrane helix</keyword>
<proteinExistence type="predicted"/>
<dbReference type="Pfam" id="PF03767">
    <property type="entry name" value="Acid_phosphat_B"/>
    <property type="match status" value="1"/>
</dbReference>
<feature type="transmembrane region" description="Helical" evidence="1">
    <location>
        <begin position="40"/>
        <end position="67"/>
    </location>
</feature>
<dbReference type="EMBL" id="OX459118">
    <property type="protein sequence ID" value="CAI9091635.1"/>
    <property type="molecule type" value="Genomic_DNA"/>
</dbReference>
<dbReference type="InterPro" id="IPR005519">
    <property type="entry name" value="Acid_phosphat_B-like"/>
</dbReference>
<evidence type="ECO:0000256" key="1">
    <source>
        <dbReference type="SAM" id="Phobius"/>
    </source>
</evidence>
<reference evidence="2" key="1">
    <citation type="submission" date="2023-03" db="EMBL/GenBank/DDBJ databases">
        <authorList>
            <person name="Julca I."/>
        </authorList>
    </citation>
    <scope>NUCLEOTIDE SEQUENCE</scope>
</reference>
<evidence type="ECO:0000313" key="2">
    <source>
        <dbReference type="EMBL" id="CAI9091635.1"/>
    </source>
</evidence>